<organism evidence="1 2">
    <name type="scientific">Leptospira ilyithenensis</name>
    <dbReference type="NCBI Taxonomy" id="2484901"/>
    <lineage>
        <taxon>Bacteria</taxon>
        <taxon>Pseudomonadati</taxon>
        <taxon>Spirochaetota</taxon>
        <taxon>Spirochaetia</taxon>
        <taxon>Leptospirales</taxon>
        <taxon>Leptospiraceae</taxon>
        <taxon>Leptospira</taxon>
    </lineage>
</organism>
<name>A0A4R9LUE9_9LEPT</name>
<reference evidence="1" key="1">
    <citation type="journal article" date="2019" name="PLoS Negl. Trop. Dis.">
        <title>Revisiting the worldwide diversity of Leptospira species in the environment.</title>
        <authorList>
            <person name="Vincent A.T."/>
            <person name="Schiettekatte O."/>
            <person name="Bourhy P."/>
            <person name="Veyrier F.J."/>
            <person name="Picardeau M."/>
        </authorList>
    </citation>
    <scope>NUCLEOTIDE SEQUENCE [LARGE SCALE GENOMIC DNA]</scope>
    <source>
        <strain evidence="1">201400974</strain>
    </source>
</reference>
<evidence type="ECO:0000313" key="1">
    <source>
        <dbReference type="EMBL" id="TGN14066.1"/>
    </source>
</evidence>
<protein>
    <submittedName>
        <fullName evidence="1">Uncharacterized protein</fullName>
    </submittedName>
</protein>
<accession>A0A4R9LUE9</accession>
<comment type="caution">
    <text evidence="1">The sequence shown here is derived from an EMBL/GenBank/DDBJ whole genome shotgun (WGS) entry which is preliminary data.</text>
</comment>
<dbReference type="RefSeq" id="WP_135762906.1">
    <property type="nucleotide sequence ID" value="NZ_RQHV01000016.1"/>
</dbReference>
<dbReference type="OrthoDB" id="6091628at2"/>
<keyword evidence="2" id="KW-1185">Reference proteome</keyword>
<dbReference type="EMBL" id="RQHV01000016">
    <property type="protein sequence ID" value="TGN14066.1"/>
    <property type="molecule type" value="Genomic_DNA"/>
</dbReference>
<dbReference type="Proteomes" id="UP000298264">
    <property type="component" value="Unassembled WGS sequence"/>
</dbReference>
<gene>
    <name evidence="1" type="ORF">EHS11_02815</name>
</gene>
<proteinExistence type="predicted"/>
<evidence type="ECO:0000313" key="2">
    <source>
        <dbReference type="Proteomes" id="UP000298264"/>
    </source>
</evidence>
<sequence length="1215" mass="135096">MSPVTTNPPPLIVPIRLDAMCIGTEDSNQRISLFAPSAANFTTLPYPGGPAGANLSDNFTNKPFQTETLPLQPGIHLHWALPDSLCRGVQVTDPNTGAEKVNFLNVPNRWLVTRLLTDLSNENAPKTSLKSWVVESDFLSTDANTYYNHTNIPYNKQNTPISPDNPPFRYMGRAIPLEVWNETSDPTVERLVPLTAIGYGEPRFSSFYPNCKTVFGFQDTFSDVTNFNPNASSLSYSVSGWYSDLDNDPIHTSTDFAQTLYEFQWELLAGSTPASFQQMICSGMVGNVRWNPQTNYISSSSTLNATQVVIGNSPSEGFATLLANKVTVQGMTPEQIERYLEALQLGYLNQLTNGSAMSDLDRDLHKSFFGVQTTDSLWTIVPSGSANDQNIILSDNVSKDLNQLNQLQTGYNGTVYLQDSIQRQVFADWYKYMTTLFPDSGESYPVTSDDIRNYIETFLNNNQTSVLANLNAQILSLQTQITGEIGNGFLLKQIEAPRFYRPNDPTVLISGPDLKPSERYGFDGNFSDSNSLFCRIPSQLLQTFTFNDGKGNRSLQISSLPDLQSTSLPLADIIDQLTKETFFLDQSQLPALLGSAGLNPITALLASLSQEYNQGPDQYFKNHISSGILPSPLAVQIWNQPWNPILLQWDIAFQPIQTIQTDPNITTPTNYDPNLIINNFKLPDGETDLQFETQTPVTQPEEQYIGSTILTPQALQNLQNRANDYLKYASSNTLTNILSQTSDMQVLSQTLSGFNDALGMQLLEMQFSANNPLAHGLDRTFNTNVNTFVSNANDTSPLPENNFNPIRSGFLRIQRLRVVDSFGQYKDYDNPPTIASRSLSTASNTYPVFLPPRFIQPARLQFRWLSALDDSEELNCIETPIHGWILPNYLDTSIILYDKDGNSLGSLFSFDGSSVVFESSPGANPFLTVKASDPNFQSTLDEIIKDVRLNSFVSDFLTKTVNYLQSFVKTLDKSLQFIEPANFSETNSIALLIGRPIALVRAMLKLELQGSPVQNQSWGSLKYNITNANTNDTAEFTNVAFPIRLGSAFEYSDGLVGFYQENNLQTDFSKFYAPQADGSDQEIIAPSETTITLNAEVNGGSTTLFLLMDPRAAVHATTGILPKKKIDIPRNQYIPALNQMFVTFLTAPVITSKDTLSIPYPNANGLQWYWLMKEASDWTILSPIQKVSQQASFISPLIIREGWLKLGNVIQKSNQ</sequence>
<dbReference type="AlphaFoldDB" id="A0A4R9LUE9"/>